<feature type="compositionally biased region" description="Basic residues" evidence="3">
    <location>
        <begin position="242"/>
        <end position="251"/>
    </location>
</feature>
<dbReference type="InterPro" id="IPR012677">
    <property type="entry name" value="Nucleotide-bd_a/b_plait_sf"/>
</dbReference>
<feature type="compositionally biased region" description="Basic and acidic residues" evidence="3">
    <location>
        <begin position="252"/>
        <end position="263"/>
    </location>
</feature>
<dbReference type="Pfam" id="PF05383">
    <property type="entry name" value="La"/>
    <property type="match status" value="1"/>
</dbReference>
<feature type="compositionally biased region" description="Basic and acidic residues" evidence="3">
    <location>
        <begin position="225"/>
        <end position="241"/>
    </location>
</feature>
<proteinExistence type="predicted"/>
<dbReference type="PROSITE" id="PS50961">
    <property type="entry name" value="HTH_LA"/>
    <property type="match status" value="1"/>
</dbReference>
<dbReference type="InterPro" id="IPR036388">
    <property type="entry name" value="WH-like_DNA-bd_sf"/>
</dbReference>
<dbReference type="InterPro" id="IPR034880">
    <property type="entry name" value="LARP6_RRM"/>
</dbReference>
<evidence type="ECO:0000259" key="5">
    <source>
        <dbReference type="PROSITE" id="PS50961"/>
    </source>
</evidence>
<dbReference type="PROSITE" id="PS51938">
    <property type="entry name" value="SUZ_C"/>
    <property type="match status" value="1"/>
</dbReference>
<dbReference type="InterPro" id="IPR000504">
    <property type="entry name" value="RRM_dom"/>
</dbReference>
<feature type="region of interest" description="Disordered" evidence="3">
    <location>
        <begin position="225"/>
        <end position="358"/>
    </location>
</feature>
<evidence type="ECO:0000313" key="8">
    <source>
        <dbReference type="Proteomes" id="UP000009022"/>
    </source>
</evidence>
<feature type="domain" description="SUZ-C" evidence="6">
    <location>
        <begin position="342"/>
        <end position="381"/>
    </location>
</feature>
<dbReference type="InterPro" id="IPR006630">
    <property type="entry name" value="La_HTH"/>
</dbReference>
<dbReference type="InterPro" id="IPR045180">
    <property type="entry name" value="La_dom_prot"/>
</dbReference>
<dbReference type="SUPFAM" id="SSF46785">
    <property type="entry name" value="Winged helix' DNA-binding domain"/>
    <property type="match status" value="1"/>
</dbReference>
<dbReference type="eggNOG" id="KOG1855">
    <property type="taxonomic scope" value="Eukaryota"/>
</dbReference>
<dbReference type="Gene3D" id="3.30.70.330">
    <property type="match status" value="1"/>
</dbReference>
<dbReference type="InterPro" id="IPR035979">
    <property type="entry name" value="RBD_domain_sf"/>
</dbReference>
<dbReference type="AlphaFoldDB" id="B3RRK7"/>
<feature type="compositionally biased region" description="Low complexity" evidence="3">
    <location>
        <begin position="322"/>
        <end position="355"/>
    </location>
</feature>
<dbReference type="PhylomeDB" id="B3RRK7"/>
<dbReference type="STRING" id="10228.B3RRK7"/>
<dbReference type="CTD" id="6751576"/>
<keyword evidence="8" id="KW-1185">Reference proteome</keyword>
<dbReference type="GO" id="GO:0003729">
    <property type="term" value="F:mRNA binding"/>
    <property type="evidence" value="ECO:0000318"/>
    <property type="project" value="GO_Central"/>
</dbReference>
<dbReference type="Gene3D" id="1.10.10.10">
    <property type="entry name" value="Winged helix-like DNA-binding domain superfamily/Winged helix DNA-binding domain"/>
    <property type="match status" value="1"/>
</dbReference>
<dbReference type="GO" id="GO:0005634">
    <property type="term" value="C:nucleus"/>
    <property type="evidence" value="ECO:0000318"/>
    <property type="project" value="GO_Central"/>
</dbReference>
<dbReference type="PANTHER" id="PTHR22792:SF140">
    <property type="entry name" value="ACHILLES, ISOFORM A"/>
    <property type="match status" value="1"/>
</dbReference>
<evidence type="ECO:0000256" key="1">
    <source>
        <dbReference type="ARBA" id="ARBA00022884"/>
    </source>
</evidence>
<dbReference type="PANTHER" id="PTHR22792">
    <property type="entry name" value="LUPUS LA PROTEIN-RELATED"/>
    <property type="match status" value="1"/>
</dbReference>
<dbReference type="FunCoup" id="B3RRK7">
    <property type="interactions" value="370"/>
</dbReference>
<dbReference type="SUPFAM" id="SSF54928">
    <property type="entry name" value="RNA-binding domain, RBD"/>
    <property type="match status" value="1"/>
</dbReference>
<dbReference type="SMART" id="SM00715">
    <property type="entry name" value="LA"/>
    <property type="match status" value="1"/>
</dbReference>
<dbReference type="OMA" id="WIGGLWR"/>
<accession>B3RRK7</accession>
<dbReference type="EMBL" id="DS985243">
    <property type="protein sequence ID" value="EDV26365.1"/>
    <property type="molecule type" value="Genomic_DNA"/>
</dbReference>
<dbReference type="RefSeq" id="XP_002110361.1">
    <property type="nucleotide sequence ID" value="XM_002110325.1"/>
</dbReference>
<dbReference type="PROSITE" id="PS50102">
    <property type="entry name" value="RRM"/>
    <property type="match status" value="1"/>
</dbReference>
<evidence type="ECO:0000256" key="3">
    <source>
        <dbReference type="SAM" id="MobiDB-lite"/>
    </source>
</evidence>
<protein>
    <recommendedName>
        <fullName evidence="9">RRM domain-containing protein</fullName>
    </recommendedName>
</protein>
<dbReference type="GeneID" id="6751576"/>
<feature type="domain" description="HTH La-type RNA-binding" evidence="5">
    <location>
        <begin position="17"/>
        <end position="108"/>
    </location>
</feature>
<reference evidence="7 8" key="1">
    <citation type="journal article" date="2008" name="Nature">
        <title>The Trichoplax genome and the nature of placozoans.</title>
        <authorList>
            <person name="Srivastava M."/>
            <person name="Begovic E."/>
            <person name="Chapman J."/>
            <person name="Putnam N.H."/>
            <person name="Hellsten U."/>
            <person name="Kawashima T."/>
            <person name="Kuo A."/>
            <person name="Mitros T."/>
            <person name="Salamov A."/>
            <person name="Carpenter M.L."/>
            <person name="Signorovitch A.Y."/>
            <person name="Moreno M.A."/>
            <person name="Kamm K."/>
            <person name="Grimwood J."/>
            <person name="Schmutz J."/>
            <person name="Shapiro H."/>
            <person name="Grigoriev I.V."/>
            <person name="Buss L.W."/>
            <person name="Schierwater B."/>
            <person name="Dellaporta S.L."/>
            <person name="Rokhsar D.S."/>
        </authorList>
    </citation>
    <scope>NUCLEOTIDE SEQUENCE [LARGE SCALE GENOMIC DNA]</scope>
    <source>
        <strain evidence="7 8">Grell-BS-1999</strain>
    </source>
</reference>
<sequence>MDWKNVVIVKYSIQCYNQYCIHNSTIVARRVNVAPGRLVDSFSLAVEQHIKKNREGYVSITLITSFKKVKCLTRDWNIVAEALKYSQKLEVNQEGKKVKRKDPLPEYLKIAAENKGIKTVVAYNLPPKYSNISGVSNLFSTYGEILLARIIRPNDNIPDDLKPAKAYHSQLGQETCAFVEFDKPEHALRCIEGLTQADRQDLDGIGVTLLNLKIKQSTLDKIKEMEAKAKSDSASQDEKEKKSKRKKKKNKRLDELLNVRDDVSTCSSDDAEGAPRRRSAPIPIGKDSSKGTLGPDRGRRFDSPRGNSPRNSSDSWKRSDYSSDSCAHSPWSRRPRSDGGSPRASPLPPRRSFSRTNKIQMEGVIRPPIGPDGTRGFKIGRGINITISKLTFLAISYTVDAIALFLANKLQSEIALLTTFVILNLD</sequence>
<dbReference type="InterPro" id="IPR036390">
    <property type="entry name" value="WH_DNA-bd_sf"/>
</dbReference>
<feature type="domain" description="RRM" evidence="4">
    <location>
        <begin position="118"/>
        <end position="219"/>
    </location>
</feature>
<dbReference type="InParanoid" id="B3RRK7"/>
<keyword evidence="1 2" id="KW-0694">RNA-binding</keyword>
<dbReference type="OrthoDB" id="435402at2759"/>
<organism evidence="7 8">
    <name type="scientific">Trichoplax adhaerens</name>
    <name type="common">Trichoplax reptans</name>
    <dbReference type="NCBI Taxonomy" id="10228"/>
    <lineage>
        <taxon>Eukaryota</taxon>
        <taxon>Metazoa</taxon>
        <taxon>Placozoa</taxon>
        <taxon>Uniplacotomia</taxon>
        <taxon>Trichoplacea</taxon>
        <taxon>Trichoplacidae</taxon>
        <taxon>Trichoplax</taxon>
    </lineage>
</organism>
<evidence type="ECO:0000313" key="7">
    <source>
        <dbReference type="EMBL" id="EDV26365.1"/>
    </source>
</evidence>
<dbReference type="CDD" id="cd12289">
    <property type="entry name" value="RRM_LARP6"/>
    <property type="match status" value="1"/>
</dbReference>
<evidence type="ECO:0008006" key="9">
    <source>
        <dbReference type="Google" id="ProtNLM"/>
    </source>
</evidence>
<name>B3RRK7_TRIAD</name>
<dbReference type="HOGENOM" id="CLU_015330_1_0_1"/>
<evidence type="ECO:0000256" key="2">
    <source>
        <dbReference type="PROSITE-ProRule" id="PRU00332"/>
    </source>
</evidence>
<gene>
    <name evidence="7" type="ORF">TRIADDRAFT_54278</name>
</gene>
<evidence type="ECO:0000259" key="6">
    <source>
        <dbReference type="PROSITE" id="PS51938"/>
    </source>
</evidence>
<dbReference type="KEGG" id="tad:TRIADDRAFT_54278"/>
<dbReference type="Proteomes" id="UP000009022">
    <property type="component" value="Unassembled WGS sequence"/>
</dbReference>
<dbReference type="InterPro" id="IPR024642">
    <property type="entry name" value="SUZ-C"/>
</dbReference>
<evidence type="ECO:0000259" key="4">
    <source>
        <dbReference type="PROSITE" id="PS50102"/>
    </source>
</evidence>